<dbReference type="Ensembl" id="ENSCCET00000004853.1">
    <property type="protein sequence ID" value="ENSCCEP00000002924.1"/>
    <property type="gene ID" value="ENSCCEG00000003256.1"/>
</dbReference>
<dbReference type="RefSeq" id="XP_023802194.1">
    <property type="nucleotide sequence ID" value="XM_023946426.1"/>
</dbReference>
<reference evidence="3" key="1">
    <citation type="submission" date="2025-05" db="UniProtKB">
        <authorList>
            <consortium name="Ensembl"/>
        </authorList>
    </citation>
    <scope>IDENTIFICATION</scope>
</reference>
<name>A0A8C0U6I0_CYACU</name>
<feature type="compositionally biased region" description="Basic and acidic residues" evidence="1">
    <location>
        <begin position="414"/>
        <end position="427"/>
    </location>
</feature>
<sequence length="621" mass="67781">MEVEKSSKRSCFTQTSCLGEDLGEDSQLEYLSAYEECEEDKNNSSAFSEQGEVEEVKKMPLIGDKVPPQTTAGDEESGKSETLTHSVAVEPDIPFLPPREKAQLCKGAEPSDFGSCEKPAVCTQGASSADSPAEHAETQLPVPEIPPSKNPVAGMEAADKSSGGSPGAVESEQGEALRSVPGVSAAVQAVDDSGFPASRDSSAQVCLCSRAVNTEVTMMNKTRPVGCLGQTSVDAASNTEWSFRAWSSHMQESKDHLCICDWKTGTSRPEHPNKQTGKNSASGCCQNVLQRAAEAELQLLAIHYKMCFQHCLKVYELASEEITYFGRCEEKSKLYSSLLLVLDELDNNYSSMRTEINMGIPLNELPPLSVELKFSPISSFYVPSKFLRKSVYSEQVHDRTCSGTTSSDFLDLSGEGKADPEDPKSQEKGISVNMDKLENDGDQPGDSACPETWEEQPKDQALERGCVKNEEGSEYWFDAKEDLSVADISVMCREMKKQQGKQDSIDSREMKTVGSGNEHSSVHVGGLKPSVHEEPVENSLQKTSTCSSVNPSGIFVSPYALNLSSFTKLIKRLQERHPEFSRAEIVEAVQEVRKINKGVLSGLAISSIEEKTSAILRRSMR</sequence>
<feature type="region of interest" description="Disordered" evidence="1">
    <location>
        <begin position="497"/>
        <end position="529"/>
    </location>
</feature>
<gene>
    <name evidence="3" type="primary">RBM44</name>
</gene>
<feature type="region of interest" description="Disordered" evidence="1">
    <location>
        <begin position="40"/>
        <end position="177"/>
    </location>
</feature>
<evidence type="ECO:0000256" key="1">
    <source>
        <dbReference type="SAM" id="MobiDB-lite"/>
    </source>
</evidence>
<proteinExistence type="predicted"/>
<accession>A0A8C0U6I0</accession>
<dbReference type="CTD" id="375316"/>
<dbReference type="Ensembl" id="ENSCCET00000004838.1">
    <property type="protein sequence ID" value="ENSCCEP00000002918.1"/>
    <property type="gene ID" value="ENSCCEG00000003256.1"/>
</dbReference>
<evidence type="ECO:0000313" key="4">
    <source>
        <dbReference type="Proteomes" id="UP000694410"/>
    </source>
</evidence>
<evidence type="ECO:0000313" key="3">
    <source>
        <dbReference type="Ensembl" id="ENSCCEP00000002918.1"/>
    </source>
</evidence>
<evidence type="ECO:0000259" key="2">
    <source>
        <dbReference type="Pfam" id="PF24905"/>
    </source>
</evidence>
<dbReference type="GeneID" id="111943453"/>
<dbReference type="AlphaFoldDB" id="A0A8C0U6I0"/>
<keyword evidence="4" id="KW-1185">Reference proteome</keyword>
<dbReference type="Pfam" id="PF24905">
    <property type="entry name" value="TTC3_9th"/>
    <property type="match status" value="1"/>
</dbReference>
<organism evidence="3 4">
    <name type="scientific">Cyanistes caeruleus</name>
    <name type="common">Eurasian blue tit</name>
    <name type="synonym">Parus caeruleus</name>
    <dbReference type="NCBI Taxonomy" id="156563"/>
    <lineage>
        <taxon>Eukaryota</taxon>
        <taxon>Metazoa</taxon>
        <taxon>Chordata</taxon>
        <taxon>Craniata</taxon>
        <taxon>Vertebrata</taxon>
        <taxon>Euteleostomi</taxon>
        <taxon>Archelosauria</taxon>
        <taxon>Archosauria</taxon>
        <taxon>Dinosauria</taxon>
        <taxon>Saurischia</taxon>
        <taxon>Theropoda</taxon>
        <taxon>Coelurosauria</taxon>
        <taxon>Aves</taxon>
        <taxon>Neognathae</taxon>
        <taxon>Neoaves</taxon>
        <taxon>Telluraves</taxon>
        <taxon>Australaves</taxon>
        <taxon>Passeriformes</taxon>
        <taxon>Paridae</taxon>
        <taxon>Cyanistes</taxon>
    </lineage>
</organism>
<feature type="domain" description="TTC3/DZIP3/RBM44-like helical" evidence="2">
    <location>
        <begin position="565"/>
        <end position="608"/>
    </location>
</feature>
<protein>
    <submittedName>
        <fullName evidence="3">RNA binding motif protein 44</fullName>
    </submittedName>
</protein>
<feature type="region of interest" description="Disordered" evidence="1">
    <location>
        <begin position="399"/>
        <end position="460"/>
    </location>
</feature>
<dbReference type="InterPro" id="IPR056870">
    <property type="entry name" value="TTC3/DZIP3/RBM44-like_helical"/>
</dbReference>
<dbReference type="Proteomes" id="UP000694410">
    <property type="component" value="Unplaced"/>
</dbReference>